<dbReference type="RefSeq" id="WP_186741363.1">
    <property type="nucleotide sequence ID" value="NZ_VFIA01000053.1"/>
</dbReference>
<comment type="caution">
    <text evidence="1">The sequence shown here is derived from an EMBL/GenBank/DDBJ whole genome shotgun (WGS) entry which is preliminary data.</text>
</comment>
<name>A0ABR6WF72_9BACT</name>
<accession>A0ABR6WF72</accession>
<dbReference type="InterPro" id="IPR025345">
    <property type="entry name" value="DUF4249"/>
</dbReference>
<dbReference type="Pfam" id="PF14054">
    <property type="entry name" value="DUF4249"/>
    <property type="match status" value="1"/>
</dbReference>
<organism evidence="1 2">
    <name type="scientific">Spirosoma utsteinense</name>
    <dbReference type="NCBI Taxonomy" id="2585773"/>
    <lineage>
        <taxon>Bacteria</taxon>
        <taxon>Pseudomonadati</taxon>
        <taxon>Bacteroidota</taxon>
        <taxon>Cytophagia</taxon>
        <taxon>Cytophagales</taxon>
        <taxon>Cytophagaceae</taxon>
        <taxon>Spirosoma</taxon>
    </lineage>
</organism>
<dbReference type="EMBL" id="VFIA01000053">
    <property type="protein sequence ID" value="MBC3794650.1"/>
    <property type="molecule type" value="Genomic_DNA"/>
</dbReference>
<proteinExistence type="predicted"/>
<gene>
    <name evidence="1" type="ORF">FH603_5180</name>
</gene>
<evidence type="ECO:0000313" key="2">
    <source>
        <dbReference type="Proteomes" id="UP000700732"/>
    </source>
</evidence>
<dbReference type="Proteomes" id="UP000700732">
    <property type="component" value="Unassembled WGS sequence"/>
</dbReference>
<sequence length="421" mass="47249">MRAFSWCIVVCLFVSWVTLGCVDPIEQTLAGTVDVIVVDGTLTNRAEPQRILLNRSRADPISGRFGVLPITQATVEILVDSAQVISCLESVEGIYRLPSDFKGRVGHAYQLRFTLPDGTRYASSTQIMPDVPPIERLSVVFNATSLPPGLYSSGFRAGYDVLLSTRDPATQRNYYRWDWRLTEKQHWCKSCYKSVYLDSLQEQYLQNGQLVTTRKAVEACVESTVNVLDRDYYNDYTCRTPCWEIISNSTINLFDDQLTNGGFLMNRTVGQVPLLTRQPALLEVRQLSLTRDAYQFYQRLQQQTQNTGGLADTPPSAPVGNLHNMANREEIVVGFFTASAVATTRLWLDKRDATRLPYGSYDESGQIVKFEDELFYSLIRRVPVLGASATPFTPGALPRLVTAPCLAGTNRTPIKPEGWRD</sequence>
<protein>
    <recommendedName>
        <fullName evidence="3">DUF4249 domain-containing protein</fullName>
    </recommendedName>
</protein>
<evidence type="ECO:0008006" key="3">
    <source>
        <dbReference type="Google" id="ProtNLM"/>
    </source>
</evidence>
<dbReference type="PROSITE" id="PS51257">
    <property type="entry name" value="PROKAR_LIPOPROTEIN"/>
    <property type="match status" value="1"/>
</dbReference>
<evidence type="ECO:0000313" key="1">
    <source>
        <dbReference type="EMBL" id="MBC3794650.1"/>
    </source>
</evidence>
<keyword evidence="2" id="KW-1185">Reference proteome</keyword>
<reference evidence="1 2" key="1">
    <citation type="submission" date="2019-06" db="EMBL/GenBank/DDBJ databases">
        <title>Spirosoma utsteinense sp. nov. isolated from Antarctic ice-free soils.</title>
        <authorList>
            <person name="Tahon G."/>
        </authorList>
    </citation>
    <scope>NUCLEOTIDE SEQUENCE [LARGE SCALE GENOMIC DNA]</scope>
    <source>
        <strain evidence="1 2">LMG 31447</strain>
    </source>
</reference>